<keyword evidence="2" id="KW-0732">Signal</keyword>
<protein>
    <submittedName>
        <fullName evidence="3">Uncharacterized protein</fullName>
    </submittedName>
</protein>
<evidence type="ECO:0000313" key="3">
    <source>
        <dbReference type="EMBL" id="PVX84312.1"/>
    </source>
</evidence>
<feature type="chain" id="PRO_5045972681" evidence="2">
    <location>
        <begin position="31"/>
        <end position="242"/>
    </location>
</feature>
<feature type="signal peptide" evidence="2">
    <location>
        <begin position="1"/>
        <end position="30"/>
    </location>
</feature>
<feature type="transmembrane region" description="Helical" evidence="1">
    <location>
        <begin position="66"/>
        <end position="88"/>
    </location>
</feature>
<accession>A0ABX5KS29</accession>
<keyword evidence="1" id="KW-1133">Transmembrane helix</keyword>
<evidence type="ECO:0000313" key="4">
    <source>
        <dbReference type="Proteomes" id="UP000245712"/>
    </source>
</evidence>
<reference evidence="3 4" key="1">
    <citation type="submission" date="2018-05" db="EMBL/GenBank/DDBJ databases">
        <title>Genomic Encyclopedia of Type Strains, Phase IV (KMG-V): Genome sequencing to study the core and pangenomes of soil and plant-associated prokaryotes.</title>
        <authorList>
            <person name="Whitman W."/>
        </authorList>
    </citation>
    <scope>NUCLEOTIDE SEQUENCE [LARGE SCALE GENOMIC DNA]</scope>
    <source>
        <strain evidence="3 4">SCZa-39</strain>
    </source>
</reference>
<name>A0ABX5KS29_9BURK</name>
<evidence type="ECO:0000256" key="1">
    <source>
        <dbReference type="SAM" id="Phobius"/>
    </source>
</evidence>
<evidence type="ECO:0000256" key="2">
    <source>
        <dbReference type="SAM" id="SignalP"/>
    </source>
</evidence>
<keyword evidence="4" id="KW-1185">Reference proteome</keyword>
<keyword evidence="1" id="KW-0812">Transmembrane</keyword>
<dbReference type="RefSeq" id="WP_133254467.1">
    <property type="nucleotide sequence ID" value="NZ_QEOB01000005.1"/>
</dbReference>
<keyword evidence="1" id="KW-0472">Membrane</keyword>
<proteinExistence type="predicted"/>
<dbReference type="EMBL" id="QEOB01000005">
    <property type="protein sequence ID" value="PVX84312.1"/>
    <property type="molecule type" value="Genomic_DNA"/>
</dbReference>
<gene>
    <name evidence="3" type="ORF">C7402_105153</name>
</gene>
<dbReference type="Proteomes" id="UP000245712">
    <property type="component" value="Unassembled WGS sequence"/>
</dbReference>
<sequence length="242" mass="25523">MAYQAALRQIFKFVVFAGIATAAFTAVAHAEQCNCLSTKAPKVAPIKPALLLPETPAGMDVDATGVVVNAFVAVGTFVAAAVALWAALSDRRKRNREALVVGRLTAAGIVAKLEEALAITSSVGERFRTAEAAPISVLEFQSMCLSVDSITHITFEEIKCLAPLSGDCASVVAAAQDRLDVVSGALRFLGEPRISPGERMIREGHCKQALEQSSKLFKHAKSICDSETSAVHEALGSAEARN</sequence>
<comment type="caution">
    <text evidence="3">The sequence shown here is derived from an EMBL/GenBank/DDBJ whole genome shotgun (WGS) entry which is preliminary data.</text>
</comment>
<organism evidence="3 4">
    <name type="scientific">Paraburkholderia unamae</name>
    <dbReference type="NCBI Taxonomy" id="219649"/>
    <lineage>
        <taxon>Bacteria</taxon>
        <taxon>Pseudomonadati</taxon>
        <taxon>Pseudomonadota</taxon>
        <taxon>Betaproteobacteria</taxon>
        <taxon>Burkholderiales</taxon>
        <taxon>Burkholderiaceae</taxon>
        <taxon>Paraburkholderia</taxon>
    </lineage>
</organism>